<dbReference type="PANTHER" id="PTHR33332">
    <property type="entry name" value="REVERSE TRANSCRIPTASE DOMAIN-CONTAINING PROTEIN"/>
    <property type="match status" value="1"/>
</dbReference>
<comment type="caution">
    <text evidence="2">The sequence shown here is derived from an EMBL/GenBank/DDBJ whole genome shotgun (WGS) entry which is preliminary data.</text>
</comment>
<dbReference type="Pfam" id="PF00078">
    <property type="entry name" value="RVT_1"/>
    <property type="match status" value="1"/>
</dbReference>
<name>A0ABC9YDH5_GRUJA</name>
<evidence type="ECO:0000313" key="3">
    <source>
        <dbReference type="Proteomes" id="UP001623348"/>
    </source>
</evidence>
<keyword evidence="3" id="KW-1185">Reference proteome</keyword>
<dbReference type="InterPro" id="IPR000477">
    <property type="entry name" value="RT_dom"/>
</dbReference>
<protein>
    <submittedName>
        <fullName evidence="2">Mitochondrial enolase superfamily member 1</fullName>
    </submittedName>
</protein>
<feature type="domain" description="Reverse transcriptase" evidence="1">
    <location>
        <begin position="117"/>
        <end position="372"/>
    </location>
</feature>
<dbReference type="Proteomes" id="UP001623348">
    <property type="component" value="Unassembled WGS sequence"/>
</dbReference>
<gene>
    <name evidence="2" type="ORF">GRJ2_003233600</name>
</gene>
<organism evidence="2 3">
    <name type="scientific">Grus japonensis</name>
    <name type="common">Japanese crane</name>
    <name type="synonym">Red-crowned crane</name>
    <dbReference type="NCBI Taxonomy" id="30415"/>
    <lineage>
        <taxon>Eukaryota</taxon>
        <taxon>Metazoa</taxon>
        <taxon>Chordata</taxon>
        <taxon>Craniata</taxon>
        <taxon>Vertebrata</taxon>
        <taxon>Euteleostomi</taxon>
        <taxon>Archelosauria</taxon>
        <taxon>Archosauria</taxon>
        <taxon>Dinosauria</taxon>
        <taxon>Saurischia</taxon>
        <taxon>Theropoda</taxon>
        <taxon>Coelurosauria</taxon>
        <taxon>Aves</taxon>
        <taxon>Neognathae</taxon>
        <taxon>Neoaves</taxon>
        <taxon>Gruiformes</taxon>
        <taxon>Gruidae</taxon>
        <taxon>Grus</taxon>
    </lineage>
</organism>
<accession>A0ABC9YDH5</accession>
<evidence type="ECO:0000259" key="1">
    <source>
        <dbReference type="PROSITE" id="PS50878"/>
    </source>
</evidence>
<dbReference type="SUPFAM" id="SSF56672">
    <property type="entry name" value="DNA/RNA polymerases"/>
    <property type="match status" value="1"/>
</dbReference>
<dbReference type="EMBL" id="BAAFJT010000241">
    <property type="protein sequence ID" value="GAB0207679.1"/>
    <property type="molecule type" value="Genomic_DNA"/>
</dbReference>
<sequence>MKFNKAKCKVLHVGQGNPKHSYRLGREWIESSPEEKDLGVLIDEKLNMSRQCALAAQKANRVLGCIKRGVTSRSREVILPLYSTLVRPHLEYCIQLWGPQYRRDMELLERVQRRATKSWLTGEVPDDWRLANVMPIYKKGPKEDPGNYRPVSLTSVPGKIMEQLILSALTRQVQDNQGIRPSQHGFMKGRSCLTNLISFYDQVTHLVDEGKAVDAIYLDFNKAFDTVSHSILLEKLAAHGLDRCTLRWVKNWLEGQAQRVVVNGVKSSWRPVTSGVPQGSVLGPVLFNTFINDLDEGIECALSKFADDTKLGGSVDLFKGRKALQRDLDRLDQWAEANCMRFNKAKCQVLHFGHNNSMQRYRLGEEWLESCLVEKDLGVLVDSWLNMSQQCAQVAKAANSILACIRNSVASRNREGIGPLYSALVRPHLVYCVHFWAPQYKKDIEVLEHVQRRATKVVKGLENKSDEEQLRELGLFSLEKRRLKGGLIAVYNYLKGGCSQVGVGLFSQVTSDRTRGNGLKLHQGRFRLDIRRNFFTERVVRHWNRLPREVVESPSLEVFKKHVDVTLRDMV</sequence>
<proteinExistence type="predicted"/>
<dbReference type="CDD" id="cd01650">
    <property type="entry name" value="RT_nLTR_like"/>
    <property type="match status" value="1"/>
</dbReference>
<reference evidence="2 3" key="1">
    <citation type="submission" date="2024-06" db="EMBL/GenBank/DDBJ databases">
        <title>The draft genome of Grus japonensis, version 3.</title>
        <authorList>
            <person name="Nabeshima K."/>
            <person name="Suzuki S."/>
            <person name="Onuma M."/>
        </authorList>
    </citation>
    <scope>NUCLEOTIDE SEQUENCE [LARGE SCALE GENOMIC DNA]</scope>
    <source>
        <strain evidence="2 3">451A</strain>
    </source>
</reference>
<dbReference type="PROSITE" id="PS50878">
    <property type="entry name" value="RT_POL"/>
    <property type="match status" value="1"/>
</dbReference>
<dbReference type="PRINTS" id="PR01345">
    <property type="entry name" value="CERVTRCPTASE"/>
</dbReference>
<dbReference type="InterPro" id="IPR043502">
    <property type="entry name" value="DNA/RNA_pol_sf"/>
</dbReference>
<evidence type="ECO:0000313" key="2">
    <source>
        <dbReference type="EMBL" id="GAB0207679.1"/>
    </source>
</evidence>
<dbReference type="AlphaFoldDB" id="A0ABC9YDH5"/>